<evidence type="ECO:0000256" key="7">
    <source>
        <dbReference type="ARBA" id="ARBA00022786"/>
    </source>
</evidence>
<dbReference type="InterPro" id="IPR001841">
    <property type="entry name" value="Znf_RING"/>
</dbReference>
<comment type="pathway">
    <text evidence="2">Protein modification; protein ubiquitination.</text>
</comment>
<sequence>MSGHGSLDGRWVFVITTLAIFLAILLLTFVIQRRQRTLLSLRIARGEVDLEALGITRLNVPQDALDKLPKYTYISKAEGVSSTPGKAATCQEPFFQPACPICLNDFIHSETTIRELPCNHIFHPECIDLFLRNNSSLCPMCKKSALPPGYCPVNVTNLMVHRERLTRQMRQQNHEETTSRMAAVGTTQGPVRTLSALSAPTAMIHNSRVHGHGAYNGDMEMTAVIGTGNQRTMHPSRCTLSFIGT</sequence>
<dbReference type="Pfam" id="PF13639">
    <property type="entry name" value="zf-RING_2"/>
    <property type="match status" value="1"/>
</dbReference>
<evidence type="ECO:0000259" key="13">
    <source>
        <dbReference type="PROSITE" id="PS50089"/>
    </source>
</evidence>
<evidence type="ECO:0000256" key="2">
    <source>
        <dbReference type="ARBA" id="ARBA00004906"/>
    </source>
</evidence>
<evidence type="ECO:0000256" key="5">
    <source>
        <dbReference type="ARBA" id="ARBA00022723"/>
    </source>
</evidence>
<protein>
    <recommendedName>
        <fullName evidence="13">RING-type domain-containing protein</fullName>
    </recommendedName>
</protein>
<keyword evidence="7" id="KW-0833">Ubl conjugation pathway</keyword>
<dbReference type="GO" id="GO:0008270">
    <property type="term" value="F:zinc ion binding"/>
    <property type="evidence" value="ECO:0007669"/>
    <property type="project" value="UniProtKB-KW"/>
</dbReference>
<proteinExistence type="predicted"/>
<evidence type="ECO:0000256" key="9">
    <source>
        <dbReference type="ARBA" id="ARBA00022989"/>
    </source>
</evidence>
<dbReference type="GO" id="GO:0016020">
    <property type="term" value="C:membrane"/>
    <property type="evidence" value="ECO:0007669"/>
    <property type="project" value="UniProtKB-SubCell"/>
</dbReference>
<reference evidence="14" key="1">
    <citation type="submission" date="2022-10" db="EMBL/GenBank/DDBJ databases">
        <title>Culturing micro-colonial fungi from biological soil crusts in the Mojave desert and describing Neophaeococcomyces mojavensis, and introducing the new genera and species Taxawa tesnikishii.</title>
        <authorList>
            <person name="Kurbessoian T."/>
            <person name="Stajich J.E."/>
        </authorList>
    </citation>
    <scope>NUCLEOTIDE SEQUENCE</scope>
    <source>
        <strain evidence="14">TK_35</strain>
    </source>
</reference>
<name>A0AA39CMH7_9EURO</name>
<keyword evidence="9 12" id="KW-1133">Transmembrane helix</keyword>
<keyword evidence="6 11" id="KW-0863">Zinc-finger</keyword>
<dbReference type="PANTHER" id="PTHR45768:SF18">
    <property type="entry name" value="RING-H2 FINGER PROTEIN ATL47-RELATED"/>
    <property type="match status" value="1"/>
</dbReference>
<dbReference type="Gene3D" id="3.30.40.10">
    <property type="entry name" value="Zinc/RING finger domain, C3HC4 (zinc finger)"/>
    <property type="match status" value="1"/>
</dbReference>
<dbReference type="SUPFAM" id="SSF57850">
    <property type="entry name" value="RING/U-box"/>
    <property type="match status" value="1"/>
</dbReference>
<dbReference type="PROSITE" id="PS50089">
    <property type="entry name" value="ZF_RING_2"/>
    <property type="match status" value="1"/>
</dbReference>
<gene>
    <name evidence="14" type="ORF">H2204_014712</name>
</gene>
<evidence type="ECO:0000256" key="10">
    <source>
        <dbReference type="ARBA" id="ARBA00023136"/>
    </source>
</evidence>
<keyword evidence="8" id="KW-0862">Zinc</keyword>
<dbReference type="PANTHER" id="PTHR45768">
    <property type="entry name" value="E3 UBIQUITIN-PROTEIN LIGASE RNF13-LIKE"/>
    <property type="match status" value="1"/>
</dbReference>
<keyword evidence="3" id="KW-0808">Transferase</keyword>
<accession>A0AA39CMH7</accession>
<evidence type="ECO:0000256" key="3">
    <source>
        <dbReference type="ARBA" id="ARBA00022679"/>
    </source>
</evidence>
<comment type="subcellular location">
    <subcellularLocation>
        <location evidence="1">Membrane</location>
        <topology evidence="1">Single-pass membrane protein</topology>
    </subcellularLocation>
</comment>
<evidence type="ECO:0000313" key="14">
    <source>
        <dbReference type="EMBL" id="KAJ9613718.1"/>
    </source>
</evidence>
<evidence type="ECO:0000256" key="12">
    <source>
        <dbReference type="SAM" id="Phobius"/>
    </source>
</evidence>
<keyword evidence="4 12" id="KW-0812">Transmembrane</keyword>
<keyword evidence="15" id="KW-1185">Reference proteome</keyword>
<evidence type="ECO:0000256" key="1">
    <source>
        <dbReference type="ARBA" id="ARBA00004167"/>
    </source>
</evidence>
<dbReference type="InterPro" id="IPR013083">
    <property type="entry name" value="Znf_RING/FYVE/PHD"/>
</dbReference>
<keyword evidence="10 12" id="KW-0472">Membrane</keyword>
<dbReference type="SMART" id="SM00184">
    <property type="entry name" value="RING"/>
    <property type="match status" value="1"/>
</dbReference>
<evidence type="ECO:0000256" key="8">
    <source>
        <dbReference type="ARBA" id="ARBA00022833"/>
    </source>
</evidence>
<dbReference type="AlphaFoldDB" id="A0AA39CMH7"/>
<keyword evidence="5" id="KW-0479">Metal-binding</keyword>
<dbReference type="EMBL" id="JAPDRN010000197">
    <property type="protein sequence ID" value="KAJ9613718.1"/>
    <property type="molecule type" value="Genomic_DNA"/>
</dbReference>
<feature type="transmembrane region" description="Helical" evidence="12">
    <location>
        <begin position="12"/>
        <end position="31"/>
    </location>
</feature>
<evidence type="ECO:0000256" key="6">
    <source>
        <dbReference type="ARBA" id="ARBA00022771"/>
    </source>
</evidence>
<dbReference type="Proteomes" id="UP001172681">
    <property type="component" value="Unassembled WGS sequence"/>
</dbReference>
<feature type="domain" description="RING-type" evidence="13">
    <location>
        <begin position="99"/>
        <end position="142"/>
    </location>
</feature>
<dbReference type="GO" id="GO:0016740">
    <property type="term" value="F:transferase activity"/>
    <property type="evidence" value="ECO:0007669"/>
    <property type="project" value="UniProtKB-KW"/>
</dbReference>
<evidence type="ECO:0000313" key="15">
    <source>
        <dbReference type="Proteomes" id="UP001172681"/>
    </source>
</evidence>
<evidence type="ECO:0000256" key="11">
    <source>
        <dbReference type="PROSITE-ProRule" id="PRU00175"/>
    </source>
</evidence>
<evidence type="ECO:0000256" key="4">
    <source>
        <dbReference type="ARBA" id="ARBA00022692"/>
    </source>
</evidence>
<organism evidence="14 15">
    <name type="scientific">Knufia peltigerae</name>
    <dbReference type="NCBI Taxonomy" id="1002370"/>
    <lineage>
        <taxon>Eukaryota</taxon>
        <taxon>Fungi</taxon>
        <taxon>Dikarya</taxon>
        <taxon>Ascomycota</taxon>
        <taxon>Pezizomycotina</taxon>
        <taxon>Eurotiomycetes</taxon>
        <taxon>Chaetothyriomycetidae</taxon>
        <taxon>Chaetothyriales</taxon>
        <taxon>Trichomeriaceae</taxon>
        <taxon>Knufia</taxon>
    </lineage>
</organism>
<comment type="caution">
    <text evidence="14">The sequence shown here is derived from an EMBL/GenBank/DDBJ whole genome shotgun (WGS) entry which is preliminary data.</text>
</comment>